<evidence type="ECO:0000313" key="1">
    <source>
        <dbReference type="EMBL" id="QAA34102.1"/>
    </source>
</evidence>
<keyword evidence="2" id="KW-1185">Reference proteome</keyword>
<dbReference type="AlphaFoldDB" id="A0A3R5UHU8"/>
<proteinExistence type="predicted"/>
<dbReference type="EMBL" id="CP025746">
    <property type="protein sequence ID" value="QAA34102.1"/>
    <property type="molecule type" value="Genomic_DNA"/>
</dbReference>
<accession>A0A3R5UHU8</accession>
<sequence length="303" mass="35704">MFGYVLPYRMELKVKDYERFKAYYCGLCHSIKSIYGNMPRISLNYDMTFLSILLDALIKEENDYNRIVCALHPTQKKIILKNSSALDYSAHINVALFYYKLVDDINDDKSLKAKFMSIMFVNSKKLFSKKYSTINEIINTELNDLTYKELNHTNYTLDEIAHPFGNLTGELMRKFPGEFINDSQVLRDNLYNLGYNLGKWIYLIDALDDLKEDMEKKKFNVFNNCLNDKTLSFPEFYHSILQRAEFSLLSYASQCYNSFMELNVTKNNEILDNILRLGLMDKLDSVIKKYEDNNSTDRRTFYE</sequence>
<dbReference type="Pfam" id="PF18937">
    <property type="entry name" value="DUF5685"/>
    <property type="match status" value="1"/>
</dbReference>
<evidence type="ECO:0000313" key="2">
    <source>
        <dbReference type="Proteomes" id="UP000286268"/>
    </source>
</evidence>
<dbReference type="OrthoDB" id="1722540at2"/>
<name>A0A3R5UHU8_9CLOT</name>
<dbReference type="KEGG" id="cmah:C1I91_22100"/>
<protein>
    <submittedName>
        <fullName evidence="1">Uncharacterized protein</fullName>
    </submittedName>
</protein>
<dbReference type="InterPro" id="IPR043740">
    <property type="entry name" value="DUF5685"/>
</dbReference>
<dbReference type="RefSeq" id="WP_128214824.1">
    <property type="nucleotide sequence ID" value="NZ_CP025746.1"/>
</dbReference>
<dbReference type="Proteomes" id="UP000286268">
    <property type="component" value="Chromosome"/>
</dbReference>
<reference evidence="1 2" key="1">
    <citation type="submission" date="2018-01" db="EMBL/GenBank/DDBJ databases">
        <title>Genome Sequencing and Assembly of Anaerobacter polyendosporus strain CT4.</title>
        <authorList>
            <person name="Tachaapaikoon C."/>
            <person name="Sutheeworapong S."/>
            <person name="Jenjaroenpun P."/>
            <person name="Wongsurawat T."/>
            <person name="Nookeaw I."/>
            <person name="Cheawchanlertfa P."/>
            <person name="Kosugi A."/>
            <person name="Cheevadhanarak S."/>
            <person name="Ratanakhanokchai K."/>
        </authorList>
    </citation>
    <scope>NUCLEOTIDE SEQUENCE [LARGE SCALE GENOMIC DNA]</scope>
    <source>
        <strain evidence="1 2">CT4</strain>
    </source>
</reference>
<gene>
    <name evidence="1" type="ORF">C1I91_22100</name>
</gene>
<organism evidence="1 2">
    <name type="scientific">Clostridium manihotivorum</name>
    <dbReference type="NCBI Taxonomy" id="2320868"/>
    <lineage>
        <taxon>Bacteria</taxon>
        <taxon>Bacillati</taxon>
        <taxon>Bacillota</taxon>
        <taxon>Clostridia</taxon>
        <taxon>Eubacteriales</taxon>
        <taxon>Clostridiaceae</taxon>
        <taxon>Clostridium</taxon>
    </lineage>
</organism>